<evidence type="ECO:0000313" key="3">
    <source>
        <dbReference type="Proteomes" id="UP000282818"/>
    </source>
</evidence>
<dbReference type="AlphaFoldDB" id="A0A437QCN6"/>
<sequence length="124" mass="14069">MQQDTELMLCKAGIDAWRAAFNEQDAAGCAAQYLENTVMEARPFGVFEGREAIQAFWQNIIDQGFKEVAYTDVTWTKVDEGGYLLSAKWKMNKAFGVVHSEHWVVDEDGKARLKSDLFEVLGER</sequence>
<feature type="domain" description="SnoaL-like" evidence="1">
    <location>
        <begin position="15"/>
        <end position="81"/>
    </location>
</feature>
<name>A0A437QCN6_9GAMM</name>
<proteinExistence type="predicted"/>
<dbReference type="InterPro" id="IPR037401">
    <property type="entry name" value="SnoaL-like"/>
</dbReference>
<dbReference type="Proteomes" id="UP000282818">
    <property type="component" value="Unassembled WGS sequence"/>
</dbReference>
<dbReference type="EMBL" id="SACQ01000001">
    <property type="protein sequence ID" value="RVU32304.1"/>
    <property type="molecule type" value="Genomic_DNA"/>
</dbReference>
<dbReference type="SUPFAM" id="SSF54427">
    <property type="entry name" value="NTF2-like"/>
    <property type="match status" value="1"/>
</dbReference>
<keyword evidence="3" id="KW-1185">Reference proteome</keyword>
<gene>
    <name evidence="2" type="ORF">EOE65_01235</name>
</gene>
<evidence type="ECO:0000259" key="1">
    <source>
        <dbReference type="Pfam" id="PF12680"/>
    </source>
</evidence>
<dbReference type="InterPro" id="IPR032710">
    <property type="entry name" value="NTF2-like_dom_sf"/>
</dbReference>
<dbReference type="Pfam" id="PF12680">
    <property type="entry name" value="SnoaL_2"/>
    <property type="match status" value="1"/>
</dbReference>
<accession>A0A437QCN6</accession>
<reference evidence="2 3" key="1">
    <citation type="submission" date="2019-01" db="EMBL/GenBank/DDBJ databases">
        <authorList>
            <person name="Chen W.-M."/>
        </authorList>
    </citation>
    <scope>NUCLEOTIDE SEQUENCE [LARGE SCALE GENOMIC DNA]</scope>
    <source>
        <strain evidence="2 3">HPM-16</strain>
    </source>
</reference>
<organism evidence="2 3">
    <name type="scientific">Neptunomonas marina</name>
    <dbReference type="NCBI Taxonomy" id="1815562"/>
    <lineage>
        <taxon>Bacteria</taxon>
        <taxon>Pseudomonadati</taxon>
        <taxon>Pseudomonadota</taxon>
        <taxon>Gammaproteobacteria</taxon>
        <taxon>Oceanospirillales</taxon>
        <taxon>Oceanospirillaceae</taxon>
        <taxon>Neptunomonas</taxon>
    </lineage>
</organism>
<protein>
    <submittedName>
        <fullName evidence="2">Isochorismatase</fullName>
    </submittedName>
</protein>
<comment type="caution">
    <text evidence="2">The sequence shown here is derived from an EMBL/GenBank/DDBJ whole genome shotgun (WGS) entry which is preliminary data.</text>
</comment>
<evidence type="ECO:0000313" key="2">
    <source>
        <dbReference type="EMBL" id="RVU32304.1"/>
    </source>
</evidence>
<dbReference type="Gene3D" id="3.10.450.50">
    <property type="match status" value="1"/>
</dbReference>
<dbReference type="RefSeq" id="WP_127692473.1">
    <property type="nucleotide sequence ID" value="NZ_SACQ01000001.1"/>
</dbReference>